<evidence type="ECO:0000256" key="3">
    <source>
        <dbReference type="ARBA" id="ARBA00023237"/>
    </source>
</evidence>
<dbReference type="InterPro" id="IPR011042">
    <property type="entry name" value="6-blade_b-propeller_TolB-like"/>
</dbReference>
<sequence length="621" mass="68679">MKKQYITLGLLLLLTTGYGQDKFTEKADKLFENYQYVEAIAEYQKLAEGKNANAYVYTQLADSYYNVFNMAEAAKWYAKATQTKTSAETYYRYAQTLKAMGKYQEANKQMDTFASLTPNDPRAKEHKANPNYIPSLTNRSKMFDVATTNINSKEQSDFGAVLTNDNTLYFVSTRNTSKRTDKWANQPYLDIFEATRNSDGTFSEPKPVSELNTAFHDGPVTISSDGNTMYFARDGHSAGQYERNKNNVKVGQQGIYKATKTDGKWSQIEALPFNSTTYSVTNPSLSKDGKTLYFASNMPGGIGESDIWKVSVTASGYGKPENLGPAVNTPGKENFPFIAEEDILYYASSGKQGFGGLDIFKVDLKSTEPAQNLGKPVNTEKDDFSFSFNKSQNIGFFASNRNGMDAIYTATPICSAEAIAVVTNKKTGTLLANASVAILDAKGNTIATKQTGSEGKVRYETDCETAYTFQVTAPDFETASFPVQKVKSGEVIVEAPLTPVEVIITDKEVLLNPVFFDFDKSNITEQGANELNKLVTVMKNHPTMVILVKSHTDSKGSAAYNLRLSEQRAQSTVQYLISKGVEKERISGKGLGNTEPKINCTNCTEEQQAQNRRSEFIIIKK</sequence>
<dbReference type="InterPro" id="IPR019734">
    <property type="entry name" value="TPR_rpt"/>
</dbReference>
<dbReference type="Pfam" id="PF00691">
    <property type="entry name" value="OmpA"/>
    <property type="match status" value="1"/>
</dbReference>
<dbReference type="SUPFAM" id="SSF82171">
    <property type="entry name" value="DPP6 N-terminal domain-like"/>
    <property type="match status" value="1"/>
</dbReference>
<dbReference type="RefSeq" id="WP_256549995.1">
    <property type="nucleotide sequence ID" value="NZ_CP101751.1"/>
</dbReference>
<dbReference type="InterPro" id="IPR011990">
    <property type="entry name" value="TPR-like_helical_dom_sf"/>
</dbReference>
<dbReference type="SUPFAM" id="SSF48452">
    <property type="entry name" value="TPR-like"/>
    <property type="match status" value="1"/>
</dbReference>
<evidence type="ECO:0000256" key="4">
    <source>
        <dbReference type="PROSITE-ProRule" id="PRU00339"/>
    </source>
</evidence>
<dbReference type="Gene3D" id="3.30.1330.60">
    <property type="entry name" value="OmpA-like domain"/>
    <property type="match status" value="1"/>
</dbReference>
<evidence type="ECO:0000259" key="6">
    <source>
        <dbReference type="PROSITE" id="PS51123"/>
    </source>
</evidence>
<dbReference type="SUPFAM" id="SSF49478">
    <property type="entry name" value="Cna protein B-type domain"/>
    <property type="match status" value="1"/>
</dbReference>
<dbReference type="CDD" id="cd07185">
    <property type="entry name" value="OmpA_C-like"/>
    <property type="match status" value="1"/>
</dbReference>
<dbReference type="Gene3D" id="1.25.40.10">
    <property type="entry name" value="Tetratricopeptide repeat domain"/>
    <property type="match status" value="1"/>
</dbReference>
<dbReference type="PANTHER" id="PTHR30329">
    <property type="entry name" value="STATOR ELEMENT OF FLAGELLAR MOTOR COMPLEX"/>
    <property type="match status" value="1"/>
</dbReference>
<dbReference type="Proteomes" id="UP001059844">
    <property type="component" value="Chromosome"/>
</dbReference>
<dbReference type="InterPro" id="IPR006665">
    <property type="entry name" value="OmpA-like"/>
</dbReference>
<dbReference type="SUPFAM" id="SSF103088">
    <property type="entry name" value="OmpA-like"/>
    <property type="match status" value="1"/>
</dbReference>
<evidence type="ECO:0000256" key="1">
    <source>
        <dbReference type="ARBA" id="ARBA00004442"/>
    </source>
</evidence>
<evidence type="ECO:0000256" key="2">
    <source>
        <dbReference type="ARBA" id="ARBA00023136"/>
    </source>
</evidence>
<dbReference type="EMBL" id="CP101751">
    <property type="protein sequence ID" value="UUC44320.1"/>
    <property type="molecule type" value="Genomic_DNA"/>
</dbReference>
<dbReference type="Gene3D" id="2.120.10.30">
    <property type="entry name" value="TolB, C-terminal domain"/>
    <property type="match status" value="1"/>
</dbReference>
<organism evidence="7 8">
    <name type="scientific">Flavobacterium cerinum</name>
    <dbReference type="NCBI Taxonomy" id="2502784"/>
    <lineage>
        <taxon>Bacteria</taxon>
        <taxon>Pseudomonadati</taxon>
        <taxon>Bacteroidota</taxon>
        <taxon>Flavobacteriia</taxon>
        <taxon>Flavobacteriales</taxon>
        <taxon>Flavobacteriaceae</taxon>
        <taxon>Flavobacterium</taxon>
    </lineage>
</organism>
<dbReference type="PROSITE" id="PS50005">
    <property type="entry name" value="TPR"/>
    <property type="match status" value="1"/>
</dbReference>
<gene>
    <name evidence="7" type="ORF">NOX80_11825</name>
</gene>
<comment type="subcellular location">
    <subcellularLocation>
        <location evidence="1">Cell outer membrane</location>
    </subcellularLocation>
</comment>
<name>A0ABY5INF1_9FLAO</name>
<evidence type="ECO:0000256" key="5">
    <source>
        <dbReference type="PROSITE-ProRule" id="PRU00473"/>
    </source>
</evidence>
<dbReference type="PANTHER" id="PTHR30329:SF21">
    <property type="entry name" value="LIPOPROTEIN YIAD-RELATED"/>
    <property type="match status" value="1"/>
</dbReference>
<dbReference type="Pfam" id="PF07676">
    <property type="entry name" value="PD40"/>
    <property type="match status" value="2"/>
</dbReference>
<keyword evidence="2 5" id="KW-0472">Membrane</keyword>
<keyword evidence="3" id="KW-0998">Cell outer membrane</keyword>
<feature type="domain" description="OmpA-like" evidence="6">
    <location>
        <begin position="505"/>
        <end position="621"/>
    </location>
</feature>
<dbReference type="InterPro" id="IPR006664">
    <property type="entry name" value="OMP_bac"/>
</dbReference>
<protein>
    <submittedName>
        <fullName evidence="7">OmpA family protein</fullName>
    </submittedName>
</protein>
<reference evidence="7" key="1">
    <citation type="submission" date="2022-07" db="EMBL/GenBank/DDBJ databases">
        <title>Isolation, identification, and degradation of a PFOSA degrading strain from sewage treatment plant.</title>
        <authorList>
            <person name="Zhang L."/>
            <person name="Huo Y."/>
        </authorList>
    </citation>
    <scope>NUCLEOTIDE SEQUENCE</scope>
    <source>
        <strain evidence="7">C1</strain>
    </source>
</reference>
<keyword evidence="8" id="KW-1185">Reference proteome</keyword>
<dbReference type="InterPro" id="IPR011659">
    <property type="entry name" value="WD40"/>
</dbReference>
<accession>A0ABY5INF1</accession>
<dbReference type="InterPro" id="IPR036737">
    <property type="entry name" value="OmpA-like_sf"/>
</dbReference>
<evidence type="ECO:0000313" key="8">
    <source>
        <dbReference type="Proteomes" id="UP001059844"/>
    </source>
</evidence>
<dbReference type="InterPro" id="IPR050330">
    <property type="entry name" value="Bact_OuterMem_StrucFunc"/>
</dbReference>
<dbReference type="PROSITE" id="PS51123">
    <property type="entry name" value="OMPA_2"/>
    <property type="match status" value="1"/>
</dbReference>
<feature type="repeat" description="TPR" evidence="4">
    <location>
        <begin position="87"/>
        <end position="120"/>
    </location>
</feature>
<evidence type="ECO:0000313" key="7">
    <source>
        <dbReference type="EMBL" id="UUC44320.1"/>
    </source>
</evidence>
<dbReference type="PRINTS" id="PR01021">
    <property type="entry name" value="OMPADOMAIN"/>
</dbReference>
<keyword evidence="4" id="KW-0802">TPR repeat</keyword>
<proteinExistence type="predicted"/>